<dbReference type="PANTHER" id="PTHR22602:SF0">
    <property type="entry name" value="TRANSFERASE CAF17, MITOCHONDRIAL-RELATED"/>
    <property type="match status" value="1"/>
</dbReference>
<dbReference type="RefSeq" id="WP_045105951.1">
    <property type="nucleotide sequence ID" value="NZ_LN681225.1"/>
</dbReference>
<sequence length="321" mass="37121">MNMNFDHYLINHRPYTFNPPLEKGFALQHDKNYLFELPHLGILGLQGERAQEFLQGQLTCDLYKVTPNSMRQGAQCNLKGRILSLVDVIYWQQFQLILPKDLLLETQNSLSKTALLSRVTIKPDETYKIYGFYSSNPDNLVNLPTQPYAAVHEEGFYCYSLSKQLYIFVVKNESINEFHNLFTTTEQSQGSLTWHYLMLTQKQVQIYPETRGLFLPHRLDLHLTEHLSFDKGCYKGQEIIARMHYKSKLKHGLRLFLIESSLTLIAGQKIVDSAGQVEIGELIDFCPLGENNFLIATSILLEHPSQVRFEDQEQIIALKNF</sequence>
<dbReference type="EMBL" id="LN681225">
    <property type="protein sequence ID" value="CEK10602.1"/>
    <property type="molecule type" value="Genomic_DNA"/>
</dbReference>
<dbReference type="STRING" id="449.LHA_1562"/>
<evidence type="ECO:0000313" key="1">
    <source>
        <dbReference type="EMBL" id="CEK10602.1"/>
    </source>
</evidence>
<proteinExistence type="predicted"/>
<evidence type="ECO:0000313" key="2">
    <source>
        <dbReference type="Proteomes" id="UP000032803"/>
    </source>
</evidence>
<dbReference type="PATRIC" id="fig|449.7.peg.782"/>
<dbReference type="InterPro" id="IPR045179">
    <property type="entry name" value="YgfZ/GcvT"/>
</dbReference>
<protein>
    <recommendedName>
        <fullName evidence="3">Glycine cleavage T protein</fullName>
    </recommendedName>
</protein>
<name>A0A0A8UU86_LEGHA</name>
<dbReference type="Gene3D" id="3.30.70.1400">
    <property type="entry name" value="Aminomethyltransferase beta-barrel domains"/>
    <property type="match status" value="1"/>
</dbReference>
<dbReference type="HOGENOM" id="CLU_007884_6_2_6"/>
<evidence type="ECO:0008006" key="3">
    <source>
        <dbReference type="Google" id="ProtNLM"/>
    </source>
</evidence>
<keyword evidence="2" id="KW-1185">Reference proteome</keyword>
<dbReference type="SUPFAM" id="SSF103025">
    <property type="entry name" value="Folate-binding domain"/>
    <property type="match status" value="1"/>
</dbReference>
<organism evidence="1 2">
    <name type="scientific">Legionella hackeliae</name>
    <dbReference type="NCBI Taxonomy" id="449"/>
    <lineage>
        <taxon>Bacteria</taxon>
        <taxon>Pseudomonadati</taxon>
        <taxon>Pseudomonadota</taxon>
        <taxon>Gammaproteobacteria</taxon>
        <taxon>Legionellales</taxon>
        <taxon>Legionellaceae</taxon>
        <taxon>Legionella</taxon>
    </lineage>
</organism>
<dbReference type="InterPro" id="IPR017703">
    <property type="entry name" value="YgfZ/GCV_T_CS"/>
</dbReference>
<dbReference type="PANTHER" id="PTHR22602">
    <property type="entry name" value="TRANSFERASE CAF17, MITOCHONDRIAL-RELATED"/>
    <property type="match status" value="1"/>
</dbReference>
<dbReference type="NCBIfam" id="TIGR03317">
    <property type="entry name" value="ygfZ_signature"/>
    <property type="match status" value="1"/>
</dbReference>
<gene>
    <name evidence="1" type="ORF">LHA_1562</name>
</gene>
<accession>A0A0A8UU86</accession>
<dbReference type="Proteomes" id="UP000032803">
    <property type="component" value="Chromosome I"/>
</dbReference>
<dbReference type="AlphaFoldDB" id="A0A0A8UU86"/>
<dbReference type="KEGG" id="lha:LHA_1562"/>
<reference evidence="2" key="1">
    <citation type="submission" date="2014-09" db="EMBL/GenBank/DDBJ databases">
        <authorList>
            <person name="Gomez-Valero L."/>
        </authorList>
    </citation>
    <scope>NUCLEOTIDE SEQUENCE [LARGE SCALE GENOMIC DNA]</scope>
    <source>
        <strain evidence="2">ATCC35250</strain>
    </source>
</reference>
<dbReference type="GO" id="GO:0016226">
    <property type="term" value="P:iron-sulfur cluster assembly"/>
    <property type="evidence" value="ECO:0007669"/>
    <property type="project" value="TreeGrafter"/>
</dbReference>
<dbReference type="Gene3D" id="2.40.30.160">
    <property type="match status" value="1"/>
</dbReference>
<dbReference type="Gene3D" id="3.30.70.1630">
    <property type="match status" value="1"/>
</dbReference>